<accession>A0ABT0RUY4</accession>
<reference evidence="2 3" key="1">
    <citation type="submission" date="2022-05" db="EMBL/GenBank/DDBJ databases">
        <authorList>
            <person name="Jo J.-H."/>
            <person name="Im W.-T."/>
        </authorList>
    </citation>
    <scope>NUCLEOTIDE SEQUENCE [LARGE SCALE GENOMIC DNA]</scope>
    <source>
        <strain evidence="2 3">NSE70-1</strain>
    </source>
</reference>
<evidence type="ECO:0000313" key="3">
    <source>
        <dbReference type="Proteomes" id="UP001203410"/>
    </source>
</evidence>
<evidence type="ECO:0000313" key="2">
    <source>
        <dbReference type="EMBL" id="MCL6698840.1"/>
    </source>
</evidence>
<name>A0ABT0RUY4_9SPHN</name>
<comment type="caution">
    <text evidence="2">The sequence shown here is derived from an EMBL/GenBank/DDBJ whole genome shotgun (WGS) entry which is preliminary data.</text>
</comment>
<evidence type="ECO:0008006" key="4">
    <source>
        <dbReference type="Google" id="ProtNLM"/>
    </source>
</evidence>
<dbReference type="EMBL" id="JAMGBA010000002">
    <property type="protein sequence ID" value="MCL6698840.1"/>
    <property type="molecule type" value="Genomic_DNA"/>
</dbReference>
<gene>
    <name evidence="2" type="ORF">LZ496_08615</name>
</gene>
<dbReference type="Proteomes" id="UP001203410">
    <property type="component" value="Unassembled WGS sequence"/>
</dbReference>
<keyword evidence="1" id="KW-0812">Transmembrane</keyword>
<keyword evidence="1" id="KW-0472">Membrane</keyword>
<feature type="transmembrane region" description="Helical" evidence="1">
    <location>
        <begin position="16"/>
        <end position="34"/>
    </location>
</feature>
<organism evidence="2 3">
    <name type="scientific">Sphingomonas caseinilyticus</name>
    <dbReference type="NCBI Taxonomy" id="2908205"/>
    <lineage>
        <taxon>Bacteria</taxon>
        <taxon>Pseudomonadati</taxon>
        <taxon>Pseudomonadota</taxon>
        <taxon>Alphaproteobacteria</taxon>
        <taxon>Sphingomonadales</taxon>
        <taxon>Sphingomonadaceae</taxon>
        <taxon>Sphingomonas</taxon>
    </lineage>
</organism>
<keyword evidence="1" id="KW-1133">Transmembrane helix</keyword>
<protein>
    <recommendedName>
        <fullName evidence="4">Inner membrane protein</fullName>
    </recommendedName>
</protein>
<sequence length="272" mass="28685">MTAGQYRQGSSWTARFAWGLLLLLVGAALATWGLSRWDAGARFFGVGPGKPLQVVRQPASTIQPAAPAETLTAADAARISTLESRLAAIEGQAQAAAGSAGRADALLVAFAARRAIDRGVTLGYLEPLLMQRFGGQHQAAIATIVTASRDPVRLDSLISEYQALGPTLRRGGPEEGWWDGFRRELGSIVSIHRADTPSPQPQARYNRALARLETGQVDTALAETMRLPGSASAAPWIGRARRYIAAHRALDEIESAALLGSPAIAVSSPTGA</sequence>
<dbReference type="RefSeq" id="WP_249904223.1">
    <property type="nucleotide sequence ID" value="NZ_JAMGBA010000002.1"/>
</dbReference>
<evidence type="ECO:0000256" key="1">
    <source>
        <dbReference type="SAM" id="Phobius"/>
    </source>
</evidence>
<proteinExistence type="predicted"/>
<keyword evidence="3" id="KW-1185">Reference proteome</keyword>